<dbReference type="PANTHER" id="PTHR23502">
    <property type="entry name" value="MAJOR FACILITATOR SUPERFAMILY"/>
    <property type="match status" value="1"/>
</dbReference>
<feature type="transmembrane region" description="Helical" evidence="6">
    <location>
        <begin position="490"/>
        <end position="512"/>
    </location>
</feature>
<protein>
    <submittedName>
        <fullName evidence="8">MFS transporter, putative</fullName>
    </submittedName>
</protein>
<dbReference type="EMBL" id="DS027049">
    <property type="protein sequence ID" value="EAW13168.1"/>
    <property type="molecule type" value="Genomic_DNA"/>
</dbReference>
<feature type="transmembrane region" description="Helical" evidence="6">
    <location>
        <begin position="463"/>
        <end position="484"/>
    </location>
</feature>
<dbReference type="PANTHER" id="PTHR23502:SF139">
    <property type="entry name" value="MAJOR FACILITATOR SUPERFAMILY (MFS) PROFILE DOMAIN-CONTAINING PROTEIN-RELATED"/>
    <property type="match status" value="1"/>
</dbReference>
<feature type="domain" description="Major facilitator superfamily (MFS) profile" evidence="7">
    <location>
        <begin position="57"/>
        <end position="516"/>
    </location>
</feature>
<dbReference type="OMA" id="SQVNWTV"/>
<evidence type="ECO:0000256" key="6">
    <source>
        <dbReference type="SAM" id="Phobius"/>
    </source>
</evidence>
<evidence type="ECO:0000256" key="5">
    <source>
        <dbReference type="SAM" id="MobiDB-lite"/>
    </source>
</evidence>
<feature type="transmembrane region" description="Helical" evidence="6">
    <location>
        <begin position="399"/>
        <end position="418"/>
    </location>
</feature>
<keyword evidence="2 6" id="KW-0812">Transmembrane</keyword>
<dbReference type="VEuPathDB" id="FungiDB:ACLA_016140"/>
<organism evidence="8 9">
    <name type="scientific">Aspergillus clavatus (strain ATCC 1007 / CBS 513.65 / DSM 816 / NCTC 3887 / NRRL 1 / QM 1276 / 107)</name>
    <dbReference type="NCBI Taxonomy" id="344612"/>
    <lineage>
        <taxon>Eukaryota</taxon>
        <taxon>Fungi</taxon>
        <taxon>Dikarya</taxon>
        <taxon>Ascomycota</taxon>
        <taxon>Pezizomycotina</taxon>
        <taxon>Eurotiomycetes</taxon>
        <taxon>Eurotiomycetidae</taxon>
        <taxon>Eurotiales</taxon>
        <taxon>Aspergillaceae</taxon>
        <taxon>Aspergillus</taxon>
        <taxon>Aspergillus subgen. Fumigati</taxon>
    </lineage>
</organism>
<dbReference type="GO" id="GO:0022857">
    <property type="term" value="F:transmembrane transporter activity"/>
    <property type="evidence" value="ECO:0007669"/>
    <property type="project" value="InterPro"/>
</dbReference>
<reference evidence="8 9" key="1">
    <citation type="journal article" date="2008" name="PLoS Genet.">
        <title>Genomic islands in the pathogenic filamentous fungus Aspergillus fumigatus.</title>
        <authorList>
            <person name="Fedorova N.D."/>
            <person name="Khaldi N."/>
            <person name="Joardar V.S."/>
            <person name="Maiti R."/>
            <person name="Amedeo P."/>
            <person name="Anderson M.J."/>
            <person name="Crabtree J."/>
            <person name="Silva J.C."/>
            <person name="Badger J.H."/>
            <person name="Albarraq A."/>
            <person name="Angiuoli S."/>
            <person name="Bussey H."/>
            <person name="Bowyer P."/>
            <person name="Cotty P.J."/>
            <person name="Dyer P.S."/>
            <person name="Egan A."/>
            <person name="Galens K."/>
            <person name="Fraser-Liggett C.M."/>
            <person name="Haas B.J."/>
            <person name="Inman J.M."/>
            <person name="Kent R."/>
            <person name="Lemieux S."/>
            <person name="Malavazi I."/>
            <person name="Orvis J."/>
            <person name="Roemer T."/>
            <person name="Ronning C.M."/>
            <person name="Sundaram J.P."/>
            <person name="Sutton G."/>
            <person name="Turner G."/>
            <person name="Venter J.C."/>
            <person name="White O.R."/>
            <person name="Whitty B.R."/>
            <person name="Youngman P."/>
            <person name="Wolfe K.H."/>
            <person name="Goldman G.H."/>
            <person name="Wortman J.R."/>
            <person name="Jiang B."/>
            <person name="Denning D.W."/>
            <person name="Nierman W.C."/>
        </authorList>
    </citation>
    <scope>NUCLEOTIDE SEQUENCE [LARGE SCALE GENOMIC DNA]</scope>
    <source>
        <strain evidence="9">ATCC 1007 / CBS 513.65 / DSM 816 / NCTC 3887 / NRRL 1</strain>
    </source>
</reference>
<name>A1CBQ0_ASPCL</name>
<feature type="transmembrane region" description="Helical" evidence="6">
    <location>
        <begin position="56"/>
        <end position="73"/>
    </location>
</feature>
<dbReference type="Proteomes" id="UP000006701">
    <property type="component" value="Unassembled WGS sequence"/>
</dbReference>
<evidence type="ECO:0000256" key="4">
    <source>
        <dbReference type="ARBA" id="ARBA00023136"/>
    </source>
</evidence>
<evidence type="ECO:0000313" key="8">
    <source>
        <dbReference type="EMBL" id="EAW13168.1"/>
    </source>
</evidence>
<comment type="subcellular location">
    <subcellularLocation>
        <location evidence="1">Membrane</location>
        <topology evidence="1">Multi-pass membrane protein</topology>
    </subcellularLocation>
</comment>
<feature type="transmembrane region" description="Helical" evidence="6">
    <location>
        <begin position="122"/>
        <end position="140"/>
    </location>
</feature>
<feature type="region of interest" description="Disordered" evidence="5">
    <location>
        <begin position="252"/>
        <end position="285"/>
    </location>
</feature>
<evidence type="ECO:0000256" key="2">
    <source>
        <dbReference type="ARBA" id="ARBA00022692"/>
    </source>
</evidence>
<evidence type="ECO:0000313" key="9">
    <source>
        <dbReference type="Proteomes" id="UP000006701"/>
    </source>
</evidence>
<dbReference type="GO" id="GO:0005886">
    <property type="term" value="C:plasma membrane"/>
    <property type="evidence" value="ECO:0007669"/>
    <property type="project" value="TreeGrafter"/>
</dbReference>
<evidence type="ECO:0000259" key="7">
    <source>
        <dbReference type="PROSITE" id="PS50850"/>
    </source>
</evidence>
<feature type="transmembrane region" description="Helical" evidence="6">
    <location>
        <begin position="314"/>
        <end position="336"/>
    </location>
</feature>
<keyword evidence="9" id="KW-1185">Reference proteome</keyword>
<dbReference type="eggNOG" id="KOG0255">
    <property type="taxonomic scope" value="Eukaryota"/>
</dbReference>
<dbReference type="InterPro" id="IPR020846">
    <property type="entry name" value="MFS_dom"/>
</dbReference>
<dbReference type="Gene3D" id="1.20.1250.20">
    <property type="entry name" value="MFS general substrate transporter like domains"/>
    <property type="match status" value="1"/>
</dbReference>
<proteinExistence type="predicted"/>
<evidence type="ECO:0000256" key="1">
    <source>
        <dbReference type="ARBA" id="ARBA00004141"/>
    </source>
</evidence>
<dbReference type="GeneID" id="4706557"/>
<feature type="transmembrane region" description="Helical" evidence="6">
    <location>
        <begin position="152"/>
        <end position="170"/>
    </location>
</feature>
<dbReference type="AlphaFoldDB" id="A1CBQ0"/>
<feature type="transmembrane region" description="Helical" evidence="6">
    <location>
        <begin position="182"/>
        <end position="203"/>
    </location>
</feature>
<dbReference type="HOGENOM" id="CLU_008455_13_7_1"/>
<feature type="transmembrane region" description="Helical" evidence="6">
    <location>
        <begin position="424"/>
        <end position="442"/>
    </location>
</feature>
<dbReference type="SUPFAM" id="SSF103473">
    <property type="entry name" value="MFS general substrate transporter"/>
    <property type="match status" value="1"/>
</dbReference>
<dbReference type="InterPro" id="IPR011701">
    <property type="entry name" value="MFS"/>
</dbReference>
<feature type="transmembrane region" description="Helical" evidence="6">
    <location>
        <begin position="209"/>
        <end position="230"/>
    </location>
</feature>
<dbReference type="Pfam" id="PF07690">
    <property type="entry name" value="MFS_1"/>
    <property type="match status" value="1"/>
</dbReference>
<gene>
    <name evidence="8" type="ORF">ACLA_016140</name>
</gene>
<evidence type="ECO:0000256" key="3">
    <source>
        <dbReference type="ARBA" id="ARBA00022989"/>
    </source>
</evidence>
<dbReference type="KEGG" id="act:ACLA_016140"/>
<dbReference type="PROSITE" id="PS50850">
    <property type="entry name" value="MFS"/>
    <property type="match status" value="1"/>
</dbReference>
<feature type="transmembrane region" description="Helical" evidence="6">
    <location>
        <begin position="93"/>
        <end position="110"/>
    </location>
</feature>
<dbReference type="OrthoDB" id="2585655at2759"/>
<feature type="transmembrane region" description="Helical" evidence="6">
    <location>
        <begin position="356"/>
        <end position="378"/>
    </location>
</feature>
<dbReference type="InterPro" id="IPR036259">
    <property type="entry name" value="MFS_trans_sf"/>
</dbReference>
<keyword evidence="3 6" id="KW-1133">Transmembrane helix</keyword>
<accession>A1CBQ0</accession>
<dbReference type="RefSeq" id="XP_001274594.1">
    <property type="nucleotide sequence ID" value="XM_001274593.1"/>
</dbReference>
<sequence length="537" mass="58876">MVDSSGISVVDEKHSLPIEPEALGETTIEQNGMKTHPQPASDPLDPLNWSTLEKHTILGIVMLKYFLFTYLTTTTVPSFPDLQTTFDISYSEVNWTVAVPALGLAVGPLFWTSFGDIYGRRIVFIIGTVVALVSTIGAAAADKYGSYMAARFFQGFGVSPASSVGMAVVNDLFFDYERGQKLGLWVLAIDSGLLLGPTFGGFLNVVSAAWINWFNAILFAALLALELFLMPETLYPRTTMLQHMPPCVNGLSTTDIENNPTREKTTTTTTAAAAQSPTAGPDLPRTKNLPFLNFRPIPGMRHPKPWDSITRFILTFRLPAVVVSVLGYSFLWYWWILSVITMVPAAYASHTPVVQGLLFLGLFLGTVVSEICCSGRLSDYIVGRLAKKNGNVRVAEMRLWLAYPAILITAVGLILWGVSIDKNYHWMVGQVAFFLFAAGVQVGNTVTSSYIIDSYPLQSTSVVIFYAVFLNLSAFINPFFIAPWQAQSGYTWTFTTQALIVAVAGTGVFALLQKYGALIRRKSPVPSWVNPEFDSGS</sequence>
<keyword evidence="4 6" id="KW-0472">Membrane</keyword>